<dbReference type="Proteomes" id="UP001275084">
    <property type="component" value="Unassembled WGS sequence"/>
</dbReference>
<evidence type="ECO:0008006" key="4">
    <source>
        <dbReference type="Google" id="ProtNLM"/>
    </source>
</evidence>
<feature type="region of interest" description="Disordered" evidence="1">
    <location>
        <begin position="441"/>
        <end position="539"/>
    </location>
</feature>
<feature type="compositionally biased region" description="Basic and acidic residues" evidence="1">
    <location>
        <begin position="516"/>
        <end position="526"/>
    </location>
</feature>
<dbReference type="InterPro" id="IPR032710">
    <property type="entry name" value="NTF2-like_dom_sf"/>
</dbReference>
<dbReference type="PANTHER" id="PTHR38436:SF3">
    <property type="entry name" value="CARBOXYMETHYLENEBUTENOLIDASE-RELATED"/>
    <property type="match status" value="1"/>
</dbReference>
<comment type="caution">
    <text evidence="2">The sequence shown here is derived from an EMBL/GenBank/DDBJ whole genome shotgun (WGS) entry which is preliminary data.</text>
</comment>
<gene>
    <name evidence="2" type="ORF">B0T25DRAFT_51671</name>
</gene>
<dbReference type="GO" id="GO:0030638">
    <property type="term" value="P:polyketide metabolic process"/>
    <property type="evidence" value="ECO:0007669"/>
    <property type="project" value="InterPro"/>
</dbReference>
<evidence type="ECO:0000256" key="1">
    <source>
        <dbReference type="SAM" id="MobiDB-lite"/>
    </source>
</evidence>
<reference evidence="2" key="2">
    <citation type="submission" date="2023-06" db="EMBL/GenBank/DDBJ databases">
        <authorList>
            <consortium name="Lawrence Berkeley National Laboratory"/>
            <person name="Haridas S."/>
            <person name="Hensen N."/>
            <person name="Bonometti L."/>
            <person name="Westerberg I."/>
            <person name="Brannstrom I.O."/>
            <person name="Guillou S."/>
            <person name="Cros-Aarteil S."/>
            <person name="Calhoun S."/>
            <person name="Kuo A."/>
            <person name="Mondo S."/>
            <person name="Pangilinan J."/>
            <person name="Riley R."/>
            <person name="Labutti K."/>
            <person name="Andreopoulos B."/>
            <person name="Lipzen A."/>
            <person name="Chen C."/>
            <person name="Yanf M."/>
            <person name="Daum C."/>
            <person name="Ng V."/>
            <person name="Clum A."/>
            <person name="Steindorff A."/>
            <person name="Ohm R."/>
            <person name="Martin F."/>
            <person name="Silar P."/>
            <person name="Natvig D."/>
            <person name="Lalanne C."/>
            <person name="Gautier V."/>
            <person name="Ament-Velasquez S.L."/>
            <person name="Kruys A."/>
            <person name="Hutchinson M.I."/>
            <person name="Powell A.J."/>
            <person name="Barry K."/>
            <person name="Miller A.N."/>
            <person name="Grigoriev I.V."/>
            <person name="Debuchy R."/>
            <person name="Gladieux P."/>
            <person name="Thoren M.H."/>
            <person name="Johannesson H."/>
        </authorList>
    </citation>
    <scope>NUCLEOTIDE SEQUENCE</scope>
    <source>
        <strain evidence="2">CBS 955.72</strain>
    </source>
</reference>
<organism evidence="2 3">
    <name type="scientific">Lasiosphaeria hispida</name>
    <dbReference type="NCBI Taxonomy" id="260671"/>
    <lineage>
        <taxon>Eukaryota</taxon>
        <taxon>Fungi</taxon>
        <taxon>Dikarya</taxon>
        <taxon>Ascomycota</taxon>
        <taxon>Pezizomycotina</taxon>
        <taxon>Sordariomycetes</taxon>
        <taxon>Sordariomycetidae</taxon>
        <taxon>Sordariales</taxon>
        <taxon>Lasiosphaeriaceae</taxon>
        <taxon>Lasiosphaeria</taxon>
    </lineage>
</organism>
<dbReference type="SUPFAM" id="SSF54427">
    <property type="entry name" value="NTF2-like"/>
    <property type="match status" value="1"/>
</dbReference>
<evidence type="ECO:0000313" key="2">
    <source>
        <dbReference type="EMBL" id="KAK3363660.1"/>
    </source>
</evidence>
<name>A0AAJ0MKC2_9PEZI</name>
<evidence type="ECO:0000313" key="3">
    <source>
        <dbReference type="Proteomes" id="UP001275084"/>
    </source>
</evidence>
<reference evidence="2" key="1">
    <citation type="journal article" date="2023" name="Mol. Phylogenet. Evol.">
        <title>Genome-scale phylogeny and comparative genomics of the fungal order Sordariales.</title>
        <authorList>
            <person name="Hensen N."/>
            <person name="Bonometti L."/>
            <person name="Westerberg I."/>
            <person name="Brannstrom I.O."/>
            <person name="Guillou S."/>
            <person name="Cros-Aarteil S."/>
            <person name="Calhoun S."/>
            <person name="Haridas S."/>
            <person name="Kuo A."/>
            <person name="Mondo S."/>
            <person name="Pangilinan J."/>
            <person name="Riley R."/>
            <person name="LaButti K."/>
            <person name="Andreopoulos B."/>
            <person name="Lipzen A."/>
            <person name="Chen C."/>
            <person name="Yan M."/>
            <person name="Daum C."/>
            <person name="Ng V."/>
            <person name="Clum A."/>
            <person name="Steindorff A."/>
            <person name="Ohm R.A."/>
            <person name="Martin F."/>
            <person name="Silar P."/>
            <person name="Natvig D.O."/>
            <person name="Lalanne C."/>
            <person name="Gautier V."/>
            <person name="Ament-Velasquez S.L."/>
            <person name="Kruys A."/>
            <person name="Hutchinson M.I."/>
            <person name="Powell A.J."/>
            <person name="Barry K."/>
            <person name="Miller A.N."/>
            <person name="Grigoriev I.V."/>
            <person name="Debuchy R."/>
            <person name="Gladieux P."/>
            <person name="Hiltunen Thoren M."/>
            <person name="Johannesson H."/>
        </authorList>
    </citation>
    <scope>NUCLEOTIDE SEQUENCE</scope>
    <source>
        <strain evidence="2">CBS 955.72</strain>
    </source>
</reference>
<sequence>MNVDTGKISDLVHAALPKESRNKNIGILKDNWTGPMNHNDPGFLSDDFPRNPPKLYITAESDEFDAATLSEWRDEGFHVEYLAMKPNRDAYRRTLRTLHRKSKLGPCETFGIIAYGDAASLCLEHFHVLDNNPEMKLGCLIAYYPTRIPDPNTRFPSSIRVLVHLAVGEVGVVKQTQMVGIQGKRRVVKQNVDRGFGVGGTLQSGYPLYSYEAEAGFAEHDLEEYDSICAELAWSRSLAKARRAFRVDVDVEAVAEANAQAKFYARDVGQTMATYTTSKAPQVTHVPTLSGGFGTEDLEDFYDNYFINSNPPSMQITLLSRTIGADRVVDEMYVSFKHTQDMHWILPGVSPTHKQVEIIIVSIVTVRGGKLHHEHTYWDQASVLVQVGLLSSKVVPQMAQDKGVARLPVVGRKAARRVFSGGGEDEDGEADNELIYAWEDSLDTEGEGSEEGEEGEEEEEEPEEEEEEEEGEEEGEEFEGVDGAGEDEELAEQPGPAEEQGETKSHELEAPSNPEPEEKVSEEPKTKQATVENGAWSGE</sequence>
<feature type="compositionally biased region" description="Acidic residues" evidence="1">
    <location>
        <begin position="441"/>
        <end position="491"/>
    </location>
</feature>
<accession>A0AAJ0MKC2</accession>
<dbReference type="AlphaFoldDB" id="A0AAJ0MKC2"/>
<dbReference type="EMBL" id="JAUIQD010000001">
    <property type="protein sequence ID" value="KAK3363660.1"/>
    <property type="molecule type" value="Genomic_DNA"/>
</dbReference>
<dbReference type="PANTHER" id="PTHR38436">
    <property type="entry name" value="POLYKETIDE CYCLASE SNOAL-LIKE DOMAIN"/>
    <property type="match status" value="1"/>
</dbReference>
<keyword evidence="3" id="KW-1185">Reference proteome</keyword>
<protein>
    <recommendedName>
        <fullName evidence="4">Dienelactone hydrolase</fullName>
    </recommendedName>
</protein>
<dbReference type="Gene3D" id="3.10.450.50">
    <property type="match status" value="1"/>
</dbReference>
<proteinExistence type="predicted"/>
<dbReference type="InterPro" id="IPR009959">
    <property type="entry name" value="Cyclase_SnoaL-like"/>
</dbReference>